<dbReference type="InterPro" id="IPR019192">
    <property type="entry name" value="Ribosomal_mL40"/>
</dbReference>
<dbReference type="GO" id="GO:0005762">
    <property type="term" value="C:mitochondrial large ribosomal subunit"/>
    <property type="evidence" value="ECO:0007669"/>
    <property type="project" value="InterPro"/>
</dbReference>
<comment type="subcellular location">
    <subcellularLocation>
        <location evidence="1">Mitochondrion</location>
    </subcellularLocation>
</comment>
<evidence type="ECO:0000256" key="8">
    <source>
        <dbReference type="ARBA" id="ARBA00083752"/>
    </source>
</evidence>
<sequence length="205" mass="23707">MSIANVFNSLKRLTLNEKIGTSLIARSVSTDSPLCFQVTQFLCGEPLKKKKRLDPAIIRAREEKKKKKLEKQIRRLEKSARQSKPIDECEVPTVLLEPEEVKIRKRKIPPMTSAEVDERVWLTKDWTRYRYQQAVGDISIVERLAYSQARALHELRQESEELYQEAIQIDPAMLPFVVQGPVVTPPIPDYESPDGEYVDISKKWT</sequence>
<gene>
    <name evidence="9" type="ORF">g.10100</name>
</gene>
<dbReference type="AlphaFoldDB" id="A0A1B6F113"/>
<proteinExistence type="inferred from homology"/>
<evidence type="ECO:0000256" key="1">
    <source>
        <dbReference type="ARBA" id="ARBA00004173"/>
    </source>
</evidence>
<accession>A0A1B6F113</accession>
<dbReference type="Pfam" id="PF09812">
    <property type="entry name" value="MRP-L28"/>
    <property type="match status" value="1"/>
</dbReference>
<dbReference type="PANTHER" id="PTHR13359:SF2">
    <property type="entry name" value="LARGE RIBOSOMAL SUBUNIT PROTEIN ML40"/>
    <property type="match status" value="1"/>
</dbReference>
<evidence type="ECO:0000256" key="4">
    <source>
        <dbReference type="ARBA" id="ARBA00022980"/>
    </source>
</evidence>
<comment type="similarity">
    <text evidence="2">Belongs to the mitochondrion-specific ribosomal protein mL40 family.</text>
</comment>
<name>A0A1B6F113_9HEMI</name>
<keyword evidence="5" id="KW-0496">Mitochondrion</keyword>
<keyword evidence="4" id="KW-0689">Ribosomal protein</keyword>
<evidence type="ECO:0000256" key="7">
    <source>
        <dbReference type="ARBA" id="ARBA00035192"/>
    </source>
</evidence>
<evidence type="ECO:0000256" key="6">
    <source>
        <dbReference type="ARBA" id="ARBA00023274"/>
    </source>
</evidence>
<keyword evidence="3" id="KW-0809">Transit peptide</keyword>
<dbReference type="EMBL" id="GECZ01025925">
    <property type="protein sequence ID" value="JAS43844.1"/>
    <property type="molecule type" value="Transcribed_RNA"/>
</dbReference>
<organism evidence="9">
    <name type="scientific">Cuerna arida</name>
    <dbReference type="NCBI Taxonomy" id="1464854"/>
    <lineage>
        <taxon>Eukaryota</taxon>
        <taxon>Metazoa</taxon>
        <taxon>Ecdysozoa</taxon>
        <taxon>Arthropoda</taxon>
        <taxon>Hexapoda</taxon>
        <taxon>Insecta</taxon>
        <taxon>Pterygota</taxon>
        <taxon>Neoptera</taxon>
        <taxon>Paraneoptera</taxon>
        <taxon>Hemiptera</taxon>
        <taxon>Auchenorrhyncha</taxon>
        <taxon>Membracoidea</taxon>
        <taxon>Cicadellidae</taxon>
        <taxon>Cicadellinae</taxon>
        <taxon>Proconiini</taxon>
        <taxon>Cuerna</taxon>
    </lineage>
</organism>
<protein>
    <recommendedName>
        <fullName evidence="7">Large ribosomal subunit protein mL40</fullName>
    </recommendedName>
    <alternativeName>
        <fullName evidence="8">39S ribosomal protein L40, mitochondrial</fullName>
    </alternativeName>
</protein>
<dbReference type="PANTHER" id="PTHR13359">
    <property type="entry name" value="39S RIBOSOMAL PROTEIN L40, MITOCHONDRIAL"/>
    <property type="match status" value="1"/>
</dbReference>
<dbReference type="Gene3D" id="6.10.250.3440">
    <property type="match status" value="1"/>
</dbReference>
<dbReference type="InterPro" id="IPR039145">
    <property type="entry name" value="Ribosomal_mL40_metazoa/plant"/>
</dbReference>
<evidence type="ECO:0000256" key="5">
    <source>
        <dbReference type="ARBA" id="ARBA00023128"/>
    </source>
</evidence>
<evidence type="ECO:0000256" key="3">
    <source>
        <dbReference type="ARBA" id="ARBA00022946"/>
    </source>
</evidence>
<evidence type="ECO:0000313" key="9">
    <source>
        <dbReference type="EMBL" id="JAS43844.1"/>
    </source>
</evidence>
<evidence type="ECO:0000256" key="2">
    <source>
        <dbReference type="ARBA" id="ARBA00009360"/>
    </source>
</evidence>
<keyword evidence="6" id="KW-0687">Ribonucleoprotein</keyword>
<reference evidence="9" key="1">
    <citation type="submission" date="2015-11" db="EMBL/GenBank/DDBJ databases">
        <title>De novo transcriptome assembly of four potential Pierce s Disease insect vectors from Arizona vineyards.</title>
        <authorList>
            <person name="Tassone E.E."/>
        </authorList>
    </citation>
    <scope>NUCLEOTIDE SEQUENCE</scope>
</reference>
<dbReference type="FunFam" id="6.10.250.3440:FF:000001">
    <property type="entry name" value="Mitochondrial ribosomal protein L40"/>
    <property type="match status" value="1"/>
</dbReference>